<evidence type="ECO:0000313" key="1">
    <source>
        <dbReference type="EMBL" id="CBI33987.3"/>
    </source>
</evidence>
<organism evidence="1 2">
    <name type="scientific">Vitis vinifera</name>
    <name type="common">Grape</name>
    <dbReference type="NCBI Taxonomy" id="29760"/>
    <lineage>
        <taxon>Eukaryota</taxon>
        <taxon>Viridiplantae</taxon>
        <taxon>Streptophyta</taxon>
        <taxon>Embryophyta</taxon>
        <taxon>Tracheophyta</taxon>
        <taxon>Spermatophyta</taxon>
        <taxon>Magnoliopsida</taxon>
        <taxon>eudicotyledons</taxon>
        <taxon>Gunneridae</taxon>
        <taxon>Pentapetalae</taxon>
        <taxon>rosids</taxon>
        <taxon>Vitales</taxon>
        <taxon>Vitaceae</taxon>
        <taxon>Viteae</taxon>
        <taxon>Vitis</taxon>
    </lineage>
</organism>
<gene>
    <name evidence="1" type="ordered locus">VIT_02s0012g00040</name>
</gene>
<reference evidence="2" key="1">
    <citation type="journal article" date="2007" name="Nature">
        <title>The grapevine genome sequence suggests ancestral hexaploidization in major angiosperm phyla.</title>
        <authorList>
            <consortium name="The French-Italian Public Consortium for Grapevine Genome Characterization."/>
            <person name="Jaillon O."/>
            <person name="Aury J.-M."/>
            <person name="Noel B."/>
            <person name="Policriti A."/>
            <person name="Clepet C."/>
            <person name="Casagrande A."/>
            <person name="Choisne N."/>
            <person name="Aubourg S."/>
            <person name="Vitulo N."/>
            <person name="Jubin C."/>
            <person name="Vezzi A."/>
            <person name="Legeai F."/>
            <person name="Hugueney P."/>
            <person name="Dasilva C."/>
            <person name="Horner D."/>
            <person name="Mica E."/>
            <person name="Jublot D."/>
            <person name="Poulain J."/>
            <person name="Bruyere C."/>
            <person name="Billault A."/>
            <person name="Segurens B."/>
            <person name="Gouyvenoux M."/>
            <person name="Ugarte E."/>
            <person name="Cattonaro F."/>
            <person name="Anthouard V."/>
            <person name="Vico V."/>
            <person name="Del Fabbro C."/>
            <person name="Alaux M."/>
            <person name="Di Gaspero G."/>
            <person name="Dumas V."/>
            <person name="Felice N."/>
            <person name="Paillard S."/>
            <person name="Juman I."/>
            <person name="Moroldo M."/>
            <person name="Scalabrin S."/>
            <person name="Canaguier A."/>
            <person name="Le Clainche I."/>
            <person name="Malacrida G."/>
            <person name="Durand E."/>
            <person name="Pesole G."/>
            <person name="Laucou V."/>
            <person name="Chatelet P."/>
            <person name="Merdinoglu D."/>
            <person name="Delledonne M."/>
            <person name="Pezzotti M."/>
            <person name="Lecharny A."/>
            <person name="Scarpelli C."/>
            <person name="Artiguenave F."/>
            <person name="Pe M.E."/>
            <person name="Valle G."/>
            <person name="Morgante M."/>
            <person name="Caboche M."/>
            <person name="Adam-Blondon A.-F."/>
            <person name="Weissenbach J."/>
            <person name="Quetier F."/>
            <person name="Wincker P."/>
        </authorList>
    </citation>
    <scope>NUCLEOTIDE SEQUENCE [LARGE SCALE GENOMIC DNA]</scope>
    <source>
        <strain evidence="2">cv. Pinot noir / PN40024</strain>
    </source>
</reference>
<name>D7TTK7_VITVI</name>
<sequence>MEKRKREKTLTHFLSPQILVRERGRECTGGGKGNLGVFLLGVHHA</sequence>
<dbReference type="Proteomes" id="UP000009183">
    <property type="component" value="Chromosome 2"/>
</dbReference>
<dbReference type="EMBL" id="FN596247">
    <property type="protein sequence ID" value="CBI33987.3"/>
    <property type="molecule type" value="Genomic_DNA"/>
</dbReference>
<accession>D7TTK7</accession>
<evidence type="ECO:0000313" key="2">
    <source>
        <dbReference type="Proteomes" id="UP000009183"/>
    </source>
</evidence>
<dbReference type="AlphaFoldDB" id="D7TTK7"/>
<protein>
    <submittedName>
        <fullName evidence="1">Uncharacterized protein</fullName>
    </submittedName>
</protein>
<dbReference type="HOGENOM" id="CLU_3208691_0_0_1"/>
<keyword evidence="2" id="KW-1185">Reference proteome</keyword>
<dbReference type="PaxDb" id="29760-VIT_02s0012g00040.t01"/>
<dbReference type="InParanoid" id="D7TTK7"/>
<proteinExistence type="predicted"/>